<dbReference type="Gene3D" id="3.90.79.10">
    <property type="entry name" value="Nucleoside Triphosphate Pyrophosphohydrolase"/>
    <property type="match status" value="1"/>
</dbReference>
<dbReference type="STRING" id="92487.SAMN02745130_03732"/>
<dbReference type="InterPro" id="IPR031804">
    <property type="entry name" value="DUF4743"/>
</dbReference>
<dbReference type="Proteomes" id="UP000190460">
    <property type="component" value="Unassembled WGS sequence"/>
</dbReference>
<dbReference type="CDD" id="cd03676">
    <property type="entry name" value="NUDIX_Tnr3_like"/>
    <property type="match status" value="1"/>
</dbReference>
<dbReference type="PROSITE" id="PS51462">
    <property type="entry name" value="NUDIX"/>
    <property type="match status" value="1"/>
</dbReference>
<reference evidence="2 3" key="1">
    <citation type="submission" date="2017-02" db="EMBL/GenBank/DDBJ databases">
        <authorList>
            <person name="Peterson S.W."/>
        </authorList>
    </citation>
    <scope>NUCLEOTIDE SEQUENCE [LARGE SCALE GENOMIC DNA]</scope>
    <source>
        <strain evidence="2 3">ATCC 49788</strain>
    </source>
</reference>
<evidence type="ECO:0000259" key="1">
    <source>
        <dbReference type="PROSITE" id="PS51462"/>
    </source>
</evidence>
<accession>A0A1T4Y062</accession>
<dbReference type="Pfam" id="PF00293">
    <property type="entry name" value="NUDIX"/>
    <property type="match status" value="1"/>
</dbReference>
<evidence type="ECO:0000313" key="3">
    <source>
        <dbReference type="Proteomes" id="UP000190460"/>
    </source>
</evidence>
<dbReference type="GO" id="GO:0044715">
    <property type="term" value="F:8-oxo-dGDP phosphatase activity"/>
    <property type="evidence" value="ECO:0007669"/>
    <property type="project" value="TreeGrafter"/>
</dbReference>
<dbReference type="OrthoDB" id="5621792at2"/>
<keyword evidence="3" id="KW-1185">Reference proteome</keyword>
<dbReference type="AlphaFoldDB" id="A0A1T4Y062"/>
<name>A0A1T4Y062_9GAMM</name>
<dbReference type="EMBL" id="FUYB01000029">
    <property type="protein sequence ID" value="SKA95227.1"/>
    <property type="molecule type" value="Genomic_DNA"/>
</dbReference>
<dbReference type="InterPro" id="IPR015797">
    <property type="entry name" value="NUDIX_hydrolase-like_dom_sf"/>
</dbReference>
<dbReference type="SUPFAM" id="SSF55811">
    <property type="entry name" value="Nudix"/>
    <property type="match status" value="1"/>
</dbReference>
<dbReference type="PANTHER" id="PTHR13622">
    <property type="entry name" value="THIAMIN PYROPHOSPHOKINASE"/>
    <property type="match status" value="1"/>
</dbReference>
<sequence length="285" mass="32133">MAYLDCIRLCNNANLADYLAWRIDGAIYGWIRPDFARHLLAYPEVFQHAQQAIQFQEHLRSKQARTLATEAVMRELHREAVIDTWVGERYPVSLGYQQTAVLELERAAASYLGIKSFGVHVNGLVQKADAVYVWVGIRTLAKPFWPGKLDQMVAGGLPVGLSLLDNLLKEAKEEANIPAELARQAQPVSRLHYRQTLSRGLENSTLFIYDLWLPESFIPENTDGEVEQFQLISLAQLADLTAQVSAFKDNCNLVNLDLLLRLGFISTTDPQYAELKQALYAEISI</sequence>
<protein>
    <submittedName>
        <fullName evidence="2">NUDIX domain-containing protein</fullName>
    </submittedName>
</protein>
<proteinExistence type="predicted"/>
<evidence type="ECO:0000313" key="2">
    <source>
        <dbReference type="EMBL" id="SKA95227.1"/>
    </source>
</evidence>
<dbReference type="PANTHER" id="PTHR13622:SF8">
    <property type="entry name" value="THIAMIN PYROPHOSPHOKINASE 1"/>
    <property type="match status" value="1"/>
</dbReference>
<organism evidence="2 3">
    <name type="scientific">Thiothrix eikelboomii</name>
    <dbReference type="NCBI Taxonomy" id="92487"/>
    <lineage>
        <taxon>Bacteria</taxon>
        <taxon>Pseudomonadati</taxon>
        <taxon>Pseudomonadota</taxon>
        <taxon>Gammaproteobacteria</taxon>
        <taxon>Thiotrichales</taxon>
        <taxon>Thiotrichaceae</taxon>
        <taxon>Thiothrix</taxon>
    </lineage>
</organism>
<dbReference type="FunFam" id="3.90.79.10:FF:000019">
    <property type="entry name" value="Thiamin pyrophosphokinase, putative"/>
    <property type="match status" value="1"/>
</dbReference>
<feature type="domain" description="Nudix hydrolase" evidence="1">
    <location>
        <begin position="116"/>
        <end position="257"/>
    </location>
</feature>
<gene>
    <name evidence="2" type="ORF">SAMN02745130_03732</name>
</gene>
<dbReference type="Pfam" id="PF15916">
    <property type="entry name" value="DUF4743"/>
    <property type="match status" value="1"/>
</dbReference>
<dbReference type="InterPro" id="IPR000086">
    <property type="entry name" value="NUDIX_hydrolase_dom"/>
</dbReference>
<dbReference type="RefSeq" id="WP_078924163.1">
    <property type="nucleotide sequence ID" value="NZ_FUYB01000029.1"/>
</dbReference>